<evidence type="ECO:0000313" key="1">
    <source>
        <dbReference type="EMBL" id="MBB6636505.1"/>
    </source>
</evidence>
<dbReference type="RefSeq" id="WP_185121730.1">
    <property type="nucleotide sequence ID" value="NZ_JACJVQ010000018.1"/>
</dbReference>
<dbReference type="EMBL" id="JACJVQ010000018">
    <property type="protein sequence ID" value="MBB6636505.1"/>
    <property type="molecule type" value="Genomic_DNA"/>
</dbReference>
<protein>
    <submittedName>
        <fullName evidence="1">Alkaline phosphatase family protein</fullName>
    </submittedName>
</protein>
<dbReference type="InterPro" id="IPR002591">
    <property type="entry name" value="Phosphodiest/P_Trfase"/>
</dbReference>
<keyword evidence="2" id="KW-1185">Reference proteome</keyword>
<dbReference type="InterPro" id="IPR017850">
    <property type="entry name" value="Alkaline_phosphatase_core_sf"/>
</dbReference>
<dbReference type="Pfam" id="PF01663">
    <property type="entry name" value="Phosphodiest"/>
    <property type="match status" value="1"/>
</dbReference>
<sequence length="533" mass="59597">MSRWAARLVLVVLLILTVMGCRKQNAEPEAQDLVRIQSETAGKHSKKIILLVVDSLMPKQIDEGVRRRELPAFRYLIEHGQYYKNMVSSFPTMSVSIDSALITGTYPNEHRVPGLIWYSWKDGEVVNYGTGPMEVARQGVRSTLINGIMRLNGSHLNPKLATLYEDLARRGQTTGSINGLLYRGLTSHRLDIPGWLRGTASLPKEVEVKGPDFLALGTLANPLEGIASLPDEISDRFGLSNAYSISALNYLIENGKLPDFLLVYLPDLDQKIHKKGTNDLDGIKKVDEQLDSVLTRLGSRNKGSDEVVLMIIGDSGMTDLLPADRNSVVRLPELLKDYRILKPGEEVTEETDIVLAVNETMAYLYKLNPNEKLESIAHKLTADSRVDFVAWKEGEWIRVLRDQTNRELAYKPGGEMRDRYEQKWTTQGELSVLDLATDEKGRKLEYGRYPDALMRLCGALNSHEGDFLILTAKPGYELADRSSPTHEGGGGHGSLGRQESLVPLILYGTDRKPRYLRIVDLKPFIVSLLTDGK</sequence>
<evidence type="ECO:0000313" key="2">
    <source>
        <dbReference type="Proteomes" id="UP000535838"/>
    </source>
</evidence>
<accession>A0A841T1R0</accession>
<dbReference type="Gene3D" id="3.40.720.10">
    <property type="entry name" value="Alkaline Phosphatase, subunit A"/>
    <property type="match status" value="1"/>
</dbReference>
<name>A0A841T1R0_9BACL</name>
<dbReference type="GO" id="GO:0016787">
    <property type="term" value="F:hydrolase activity"/>
    <property type="evidence" value="ECO:0007669"/>
    <property type="project" value="UniProtKB-ARBA"/>
</dbReference>
<gene>
    <name evidence="1" type="ORF">H7B67_20480</name>
</gene>
<dbReference type="PANTHER" id="PTHR10151">
    <property type="entry name" value="ECTONUCLEOTIDE PYROPHOSPHATASE/PHOSPHODIESTERASE"/>
    <property type="match status" value="1"/>
</dbReference>
<dbReference type="SUPFAM" id="SSF53649">
    <property type="entry name" value="Alkaline phosphatase-like"/>
    <property type="match status" value="1"/>
</dbReference>
<reference evidence="1 2" key="1">
    <citation type="submission" date="2020-08" db="EMBL/GenBank/DDBJ databases">
        <title>Cohnella phylogeny.</title>
        <authorList>
            <person name="Dunlap C."/>
        </authorList>
    </citation>
    <scope>NUCLEOTIDE SEQUENCE [LARGE SCALE GENOMIC DNA]</scope>
    <source>
        <strain evidence="1 2">DSM 25241</strain>
    </source>
</reference>
<dbReference type="PANTHER" id="PTHR10151:SF120">
    <property type="entry name" value="BIS(5'-ADENOSYL)-TRIPHOSPHATASE"/>
    <property type="match status" value="1"/>
</dbReference>
<organism evidence="1 2">
    <name type="scientific">Cohnella thailandensis</name>
    <dbReference type="NCBI Taxonomy" id="557557"/>
    <lineage>
        <taxon>Bacteria</taxon>
        <taxon>Bacillati</taxon>
        <taxon>Bacillota</taxon>
        <taxon>Bacilli</taxon>
        <taxon>Bacillales</taxon>
        <taxon>Paenibacillaceae</taxon>
        <taxon>Cohnella</taxon>
    </lineage>
</organism>
<proteinExistence type="predicted"/>
<dbReference type="Proteomes" id="UP000535838">
    <property type="component" value="Unassembled WGS sequence"/>
</dbReference>
<comment type="caution">
    <text evidence="1">The sequence shown here is derived from an EMBL/GenBank/DDBJ whole genome shotgun (WGS) entry which is preliminary data.</text>
</comment>
<dbReference type="PROSITE" id="PS51257">
    <property type="entry name" value="PROKAR_LIPOPROTEIN"/>
    <property type="match status" value="1"/>
</dbReference>
<dbReference type="AlphaFoldDB" id="A0A841T1R0"/>